<proteinExistence type="predicted"/>
<evidence type="ECO:0000256" key="4">
    <source>
        <dbReference type="ARBA" id="ARBA00022839"/>
    </source>
</evidence>
<dbReference type="InterPro" id="IPR038726">
    <property type="entry name" value="PDDEXK_AddAB-type"/>
</dbReference>
<dbReference type="Proteomes" id="UP001183619">
    <property type="component" value="Unassembled WGS sequence"/>
</dbReference>
<dbReference type="InterPro" id="IPR027417">
    <property type="entry name" value="P-loop_NTPase"/>
</dbReference>
<accession>A0ABU2B4K3</accession>
<evidence type="ECO:0000256" key="5">
    <source>
        <dbReference type="ARBA" id="ARBA00023204"/>
    </source>
</evidence>
<keyword evidence="3" id="KW-0547">Nucleotide-binding</keyword>
<dbReference type="EMBL" id="JAVDYF010000001">
    <property type="protein sequence ID" value="MDR7353547.1"/>
    <property type="molecule type" value="Genomic_DNA"/>
</dbReference>
<evidence type="ECO:0000313" key="7">
    <source>
        <dbReference type="EMBL" id="MDR7353547.1"/>
    </source>
</evidence>
<evidence type="ECO:0000256" key="1">
    <source>
        <dbReference type="ARBA" id="ARBA00022722"/>
    </source>
</evidence>
<feature type="domain" description="PD-(D/E)XK endonuclease-like" evidence="6">
    <location>
        <begin position="599"/>
        <end position="885"/>
    </location>
</feature>
<keyword evidence="5" id="KW-0234">DNA repair</keyword>
<keyword evidence="4" id="KW-0269">Exonuclease</keyword>
<evidence type="ECO:0000256" key="2">
    <source>
        <dbReference type="ARBA" id="ARBA00022763"/>
    </source>
</evidence>
<keyword evidence="3" id="KW-0067">ATP-binding</keyword>
<dbReference type="Pfam" id="PF12705">
    <property type="entry name" value="PDDEXK_1"/>
    <property type="match status" value="1"/>
</dbReference>
<keyword evidence="8" id="KW-1185">Reference proteome</keyword>
<dbReference type="RefSeq" id="WP_290258997.1">
    <property type="nucleotide sequence ID" value="NZ_CP047209.1"/>
</dbReference>
<keyword evidence="3" id="KW-0347">Helicase</keyword>
<dbReference type="Gene3D" id="3.90.320.10">
    <property type="match status" value="1"/>
</dbReference>
<sequence>MQAPREFPDAQQPVARYRRVCEALAQARADNPDPFAHVTIICAPKARESLVCALAAFGPLAGVTILPLAGFVAQSATQLAPRRMLEPADITAEVIQFLHSENSAFREAGIDHQPATRKGLIGAVTRLLALPKAWRTPAHTALRLPQEVARIAAAIAARPDRVTEGEAWEYAGSTALKNPVIIVDFLPRTAREKMLLEQLKKRGAQEVFTSIEDPVFLSVRYADEQAEATGTIRRVREALDRGVPLHRIGVAYCASSSIPDLVAAADQLPLAWLSHTTLIDDPALATLYALLHTPADKPTTHMLAKALSYGCVRWRSTEGKTPRLANFDLLSRKLGVSSVEQFHLEAARSTEAAWVVQLLDDRHRLSQSRSWASWAQAVRELMRTHLQCELSPSAAVAVFDHHLESLSHYDKLTVDFDPDLAEELVSEFLHSSSLANEQGGLYVGAVEDFIGLDLEQLFILGATADNLPRAVPADPAMTWEQRRSSPSEEIDMQRRIFDHVCRTASNTTMSAPVGLSLGPLAQAPSTWLPVELASDATSWHDIPSASHLHGGVLESLAHPEHNPARWRADIFNRRERGVLDEPYNGFFPGGAQWLDLGCELSPTAMDLFLKSPLLFFQRSVLGLSILNDSEGEEIKPTRSGTLFHAIFQQWTTTTWKLDSTRICSAADIDWVKARQDLFAIAEAEFAAFPFGEALLADKLLWWRHAQPVLCAWFDEEQANASQGWVPLAVEQRFATSQREGALRVGPIHSDSDTAWRFTGVMDRIDFHPETGRIRVVDYKTGKPFKTSGSFDTSFPTKTDGLSTLQLHIYGAVIRHALPAGSVDALLAPFGVTGSHCNEDIAVDFWFVQAAENRHVGGCVDQAAEQFLCAQLDRIAAAIRAGQFAPRVVEPRRFGPPADILRLGAKNYERAANAVQEAYAAVEQSAPDFPQGEKR</sequence>
<keyword evidence="2" id="KW-0227">DNA damage</keyword>
<dbReference type="SUPFAM" id="SSF52540">
    <property type="entry name" value="P-loop containing nucleoside triphosphate hydrolases"/>
    <property type="match status" value="1"/>
</dbReference>
<evidence type="ECO:0000256" key="3">
    <source>
        <dbReference type="ARBA" id="ARBA00022806"/>
    </source>
</evidence>
<reference evidence="7 8" key="1">
    <citation type="submission" date="2023-07" db="EMBL/GenBank/DDBJ databases">
        <title>Sequencing the genomes of 1000 actinobacteria strains.</title>
        <authorList>
            <person name="Klenk H.-P."/>
        </authorList>
    </citation>
    <scope>NUCLEOTIDE SEQUENCE [LARGE SCALE GENOMIC DNA]</scope>
    <source>
        <strain evidence="7 8">DSM 44508</strain>
    </source>
</reference>
<name>A0ABU2B4K3_9CORY</name>
<keyword evidence="4" id="KW-0378">Hydrolase</keyword>
<comment type="caution">
    <text evidence="7">The sequence shown here is derived from an EMBL/GenBank/DDBJ whole genome shotgun (WGS) entry which is preliminary data.</text>
</comment>
<evidence type="ECO:0000313" key="8">
    <source>
        <dbReference type="Proteomes" id="UP001183619"/>
    </source>
</evidence>
<organism evidence="7 8">
    <name type="scientific">Corynebacterium felinum</name>
    <dbReference type="NCBI Taxonomy" id="131318"/>
    <lineage>
        <taxon>Bacteria</taxon>
        <taxon>Bacillati</taxon>
        <taxon>Actinomycetota</taxon>
        <taxon>Actinomycetes</taxon>
        <taxon>Mycobacteriales</taxon>
        <taxon>Corynebacteriaceae</taxon>
        <taxon>Corynebacterium</taxon>
    </lineage>
</organism>
<protein>
    <recommendedName>
        <fullName evidence="6">PD-(D/E)XK endonuclease-like domain-containing protein</fullName>
    </recommendedName>
</protein>
<dbReference type="InterPro" id="IPR011604">
    <property type="entry name" value="PDDEXK-like_dom_sf"/>
</dbReference>
<gene>
    <name evidence="7" type="ORF">J2S37_000085</name>
</gene>
<evidence type="ECO:0000259" key="6">
    <source>
        <dbReference type="Pfam" id="PF12705"/>
    </source>
</evidence>
<keyword evidence="1" id="KW-0540">Nuclease</keyword>